<dbReference type="InterPro" id="IPR050491">
    <property type="entry name" value="AmpC-like"/>
</dbReference>
<evidence type="ECO:0000259" key="1">
    <source>
        <dbReference type="Pfam" id="PF00144"/>
    </source>
</evidence>
<dbReference type="Gene3D" id="3.40.710.10">
    <property type="entry name" value="DD-peptidase/beta-lactamase superfamily"/>
    <property type="match status" value="1"/>
</dbReference>
<comment type="caution">
    <text evidence="2">The sequence shown here is derived from an EMBL/GenBank/DDBJ whole genome shotgun (WGS) entry which is preliminary data.</text>
</comment>
<dbReference type="Pfam" id="PF00144">
    <property type="entry name" value="Beta-lactamase"/>
    <property type="match status" value="1"/>
</dbReference>
<accession>A0ABQ1K2L7</accession>
<dbReference type="InterPro" id="IPR012338">
    <property type="entry name" value="Beta-lactam/transpept-like"/>
</dbReference>
<dbReference type="SUPFAM" id="SSF56601">
    <property type="entry name" value="beta-lactamase/transpeptidase-like"/>
    <property type="match status" value="1"/>
</dbReference>
<keyword evidence="3" id="KW-1185">Reference proteome</keyword>
<gene>
    <name evidence="2" type="ORF">GCM10007424_24150</name>
</gene>
<reference evidence="3" key="1">
    <citation type="journal article" date="2019" name="Int. J. Syst. Evol. Microbiol.">
        <title>The Global Catalogue of Microorganisms (GCM) 10K type strain sequencing project: providing services to taxonomists for standard genome sequencing and annotation.</title>
        <authorList>
            <consortium name="The Broad Institute Genomics Platform"/>
            <consortium name="The Broad Institute Genome Sequencing Center for Infectious Disease"/>
            <person name="Wu L."/>
            <person name="Ma J."/>
        </authorList>
    </citation>
    <scope>NUCLEOTIDE SEQUENCE [LARGE SCALE GENOMIC DNA]</scope>
    <source>
        <strain evidence="3">CGMCC 1.15461</strain>
    </source>
</reference>
<organism evidence="2 3">
    <name type="scientific">Flavobacterium suaedae</name>
    <dbReference type="NCBI Taxonomy" id="1767027"/>
    <lineage>
        <taxon>Bacteria</taxon>
        <taxon>Pseudomonadati</taxon>
        <taxon>Bacteroidota</taxon>
        <taxon>Flavobacteriia</taxon>
        <taxon>Flavobacteriales</taxon>
        <taxon>Flavobacteriaceae</taxon>
        <taxon>Flavobacterium</taxon>
    </lineage>
</organism>
<dbReference type="PANTHER" id="PTHR46825">
    <property type="entry name" value="D-ALANYL-D-ALANINE-CARBOXYPEPTIDASE/ENDOPEPTIDASE AMPH"/>
    <property type="match status" value="1"/>
</dbReference>
<dbReference type="PANTHER" id="PTHR46825:SF9">
    <property type="entry name" value="BETA-LACTAMASE-RELATED DOMAIN-CONTAINING PROTEIN"/>
    <property type="match status" value="1"/>
</dbReference>
<evidence type="ECO:0000313" key="2">
    <source>
        <dbReference type="EMBL" id="GGB83289.1"/>
    </source>
</evidence>
<evidence type="ECO:0000313" key="3">
    <source>
        <dbReference type="Proteomes" id="UP000615760"/>
    </source>
</evidence>
<sequence>MGILLKKDGQFCSQRLNFENNDNTVFNIGSATKTFTAVLILQEVEKGTLKLSDSIGKFLSPIKNIPSDITIEQLLRHQTGLAETVGDQEWDSYNIPNDSLLRRDVLNNVKPRHNNKIGKFEYTNTNYILLGEILEKINDKSYFDLLEERIFKPCHLEYTYPYVSKNIPQLVHPTDEKNESDQFNGINYKFFADYAFSAGSIASTLKDMATFYENLFEKETLISKRSLQKMTGFKGGDYGLGLQKLKVSGIEYWGHGGNNYGYAFRNYYNPKSGEMILYFINRFRVPMKNSLLKDLVAVLDSRPIQQFRKNIVDEFKDFEGDYVLKGPDLPFTIFERDNLLYFQVENLKVPLVSYEPTILLDVSSGIKFTKSENNPNQLIWSQSGQKLKAVRQ</sequence>
<dbReference type="InterPro" id="IPR001466">
    <property type="entry name" value="Beta-lactam-related"/>
</dbReference>
<protein>
    <recommendedName>
        <fullName evidence="1">Beta-lactamase-related domain-containing protein</fullName>
    </recommendedName>
</protein>
<dbReference type="Proteomes" id="UP000615760">
    <property type="component" value="Unassembled WGS sequence"/>
</dbReference>
<name>A0ABQ1K2L7_9FLAO</name>
<feature type="domain" description="Beta-lactamase-related" evidence="1">
    <location>
        <begin position="21"/>
        <end position="289"/>
    </location>
</feature>
<dbReference type="EMBL" id="BMJE01000006">
    <property type="protein sequence ID" value="GGB83289.1"/>
    <property type="molecule type" value="Genomic_DNA"/>
</dbReference>
<proteinExistence type="predicted"/>